<protein>
    <submittedName>
        <fullName evidence="1">Uncharacterized protein</fullName>
    </submittedName>
</protein>
<evidence type="ECO:0000313" key="1">
    <source>
        <dbReference type="EMBL" id="KAK3789687.1"/>
    </source>
</evidence>
<sequence>GWNRVRGVSGQGTVRVKVGCCTAAVVEVYPVTDSYRPITYRGSDKVKTTYSVVPSPRISFPVTQVKITEGFNPKRILTLCEVFIFGGVSVSVTVSTRPAVLSTVEVVRQAVPLATLDWFVVENVKLEGTDLDANIPVVSPVEVTTILVTILMEPVFRDVTQATQEDSVKIPVALHVVGRTTLVTRLMEPVHRDVTQATQGDSVKIPVALHVVGRTTLVTRLMEPVHRDVTQATQGDSVKIPVALHVVGRTTLVTRLMEPVHRDVTQATQGDFVSQRVLTGRMV</sequence>
<proteinExistence type="predicted"/>
<accession>A0AAE1AMZ6</accession>
<feature type="non-terminal residue" evidence="1">
    <location>
        <position position="1"/>
    </location>
</feature>
<dbReference type="EMBL" id="JAWDGP010001638">
    <property type="protein sequence ID" value="KAK3789687.1"/>
    <property type="molecule type" value="Genomic_DNA"/>
</dbReference>
<gene>
    <name evidence="1" type="ORF">RRG08_000537</name>
</gene>
<comment type="caution">
    <text evidence="1">The sequence shown here is derived from an EMBL/GenBank/DDBJ whole genome shotgun (WGS) entry which is preliminary data.</text>
</comment>
<keyword evidence="2" id="KW-1185">Reference proteome</keyword>
<dbReference type="AlphaFoldDB" id="A0AAE1AMZ6"/>
<organism evidence="1 2">
    <name type="scientific">Elysia crispata</name>
    <name type="common">lettuce slug</name>
    <dbReference type="NCBI Taxonomy" id="231223"/>
    <lineage>
        <taxon>Eukaryota</taxon>
        <taxon>Metazoa</taxon>
        <taxon>Spiralia</taxon>
        <taxon>Lophotrochozoa</taxon>
        <taxon>Mollusca</taxon>
        <taxon>Gastropoda</taxon>
        <taxon>Heterobranchia</taxon>
        <taxon>Euthyneura</taxon>
        <taxon>Panpulmonata</taxon>
        <taxon>Sacoglossa</taxon>
        <taxon>Placobranchoidea</taxon>
        <taxon>Plakobranchidae</taxon>
        <taxon>Elysia</taxon>
    </lineage>
</organism>
<dbReference type="Proteomes" id="UP001283361">
    <property type="component" value="Unassembled WGS sequence"/>
</dbReference>
<evidence type="ECO:0000313" key="2">
    <source>
        <dbReference type="Proteomes" id="UP001283361"/>
    </source>
</evidence>
<name>A0AAE1AMZ6_9GAST</name>
<reference evidence="1" key="1">
    <citation type="journal article" date="2023" name="G3 (Bethesda)">
        <title>A reference genome for the long-term kleptoplast-retaining sea slug Elysia crispata morphotype clarki.</title>
        <authorList>
            <person name="Eastman K.E."/>
            <person name="Pendleton A.L."/>
            <person name="Shaikh M.A."/>
            <person name="Suttiyut T."/>
            <person name="Ogas R."/>
            <person name="Tomko P."/>
            <person name="Gavelis G."/>
            <person name="Widhalm J.R."/>
            <person name="Wisecaver J.H."/>
        </authorList>
    </citation>
    <scope>NUCLEOTIDE SEQUENCE</scope>
    <source>
        <strain evidence="1">ECLA1</strain>
    </source>
</reference>